<organism evidence="1 2">
    <name type="scientific">Entomophthora muscae</name>
    <dbReference type="NCBI Taxonomy" id="34485"/>
    <lineage>
        <taxon>Eukaryota</taxon>
        <taxon>Fungi</taxon>
        <taxon>Fungi incertae sedis</taxon>
        <taxon>Zoopagomycota</taxon>
        <taxon>Entomophthoromycotina</taxon>
        <taxon>Entomophthoromycetes</taxon>
        <taxon>Entomophthorales</taxon>
        <taxon>Entomophthoraceae</taxon>
        <taxon>Entomophthora</taxon>
    </lineage>
</organism>
<keyword evidence="2" id="KW-1185">Reference proteome</keyword>
<dbReference type="Proteomes" id="UP001165960">
    <property type="component" value="Unassembled WGS sequence"/>
</dbReference>
<dbReference type="EMBL" id="QTSX02003626">
    <property type="protein sequence ID" value="KAJ9069516.1"/>
    <property type="molecule type" value="Genomic_DNA"/>
</dbReference>
<accession>A0ACC2T4W3</accession>
<reference evidence="1" key="1">
    <citation type="submission" date="2022-04" db="EMBL/GenBank/DDBJ databases">
        <title>Genome of the entomopathogenic fungus Entomophthora muscae.</title>
        <authorList>
            <person name="Elya C."/>
            <person name="Lovett B.R."/>
            <person name="Lee E."/>
            <person name="Macias A.M."/>
            <person name="Hajek A.E."/>
            <person name="De Bivort B.L."/>
            <person name="Kasson M.T."/>
            <person name="De Fine Licht H.H."/>
            <person name="Stajich J.E."/>
        </authorList>
    </citation>
    <scope>NUCLEOTIDE SEQUENCE</scope>
    <source>
        <strain evidence="1">Berkeley</strain>
    </source>
</reference>
<name>A0ACC2T4W3_9FUNG</name>
<comment type="caution">
    <text evidence="1">The sequence shown here is derived from an EMBL/GenBank/DDBJ whole genome shotgun (WGS) entry which is preliminary data.</text>
</comment>
<gene>
    <name evidence="1" type="ORF">DSO57_1017837</name>
</gene>
<protein>
    <submittedName>
        <fullName evidence="1">Uncharacterized protein</fullName>
    </submittedName>
</protein>
<sequence>MSPLGQFGVNVSWMDKIRYKTFLIINRLAALLGLRKKSMSSKQWLECTLALHLISVSTYSLSLGQSILWEKYLWIEESCAHLKPILLSSVTYHFSTIHDKIHFITSQAIYHSFTIVLSANRDYTLAIEGNIRAARFTGTLTIHFRILHENFMWGWRHLSKLANTPCLQAALLRQSRLALALRYNDFIELSKLSSYIPSNPLTRVSPTPLTPMINAFSQKGLSTAIHTIRLALTLTPSPFGMDFIQIIIPSIAYIIAYIKPFKEAVGHDGQLVKALAQARMIIANRVSVSHLNVKAKPYLDLIDYILSQRHIPISFYTQKSLSTPQANL</sequence>
<evidence type="ECO:0000313" key="2">
    <source>
        <dbReference type="Proteomes" id="UP001165960"/>
    </source>
</evidence>
<proteinExistence type="predicted"/>
<evidence type="ECO:0000313" key="1">
    <source>
        <dbReference type="EMBL" id="KAJ9069516.1"/>
    </source>
</evidence>